<dbReference type="Gene3D" id="2.130.10.10">
    <property type="entry name" value="YVTN repeat-like/Quinoprotein amine dehydrogenase"/>
    <property type="match status" value="2"/>
</dbReference>
<name>A0A5C1A7I4_9BACT</name>
<dbReference type="SUPFAM" id="SSF110296">
    <property type="entry name" value="Oligoxyloglucan reducing end-specific cellobiohydrolase"/>
    <property type="match status" value="1"/>
</dbReference>
<dbReference type="InterPro" id="IPR015943">
    <property type="entry name" value="WD40/YVTN_repeat-like_dom_sf"/>
</dbReference>
<evidence type="ECO:0000313" key="2">
    <source>
        <dbReference type="EMBL" id="QEL13802.1"/>
    </source>
</evidence>
<feature type="signal peptide" evidence="1">
    <location>
        <begin position="1"/>
        <end position="19"/>
    </location>
</feature>
<organism evidence="2 3">
    <name type="scientific">Limnoglobus roseus</name>
    <dbReference type="NCBI Taxonomy" id="2598579"/>
    <lineage>
        <taxon>Bacteria</taxon>
        <taxon>Pseudomonadati</taxon>
        <taxon>Planctomycetota</taxon>
        <taxon>Planctomycetia</taxon>
        <taxon>Gemmatales</taxon>
        <taxon>Gemmataceae</taxon>
        <taxon>Limnoglobus</taxon>
    </lineage>
</organism>
<dbReference type="KEGG" id="lrs:PX52LOC_00660"/>
<reference evidence="3" key="1">
    <citation type="submission" date="2019-08" db="EMBL/GenBank/DDBJ databases">
        <title>Limnoglobus roseus gen. nov., sp. nov., a novel freshwater planctomycete with a giant genome from the family Gemmataceae.</title>
        <authorList>
            <person name="Kulichevskaya I.S."/>
            <person name="Naumoff D.G."/>
            <person name="Miroshnikov K."/>
            <person name="Ivanova A."/>
            <person name="Philippov D.A."/>
            <person name="Hakobyan A."/>
            <person name="Rijpstra I.C."/>
            <person name="Sinninghe Damste J.S."/>
            <person name="Liesack W."/>
            <person name="Dedysh S.N."/>
        </authorList>
    </citation>
    <scope>NUCLEOTIDE SEQUENCE [LARGE SCALE GENOMIC DNA]</scope>
    <source>
        <strain evidence="3">PX52</strain>
    </source>
</reference>
<dbReference type="PANTHER" id="PTHR43739:SF5">
    <property type="entry name" value="EXO-ALPHA-SIALIDASE"/>
    <property type="match status" value="1"/>
</dbReference>
<dbReference type="InterPro" id="IPR036278">
    <property type="entry name" value="Sialidase_sf"/>
</dbReference>
<sequence length="331" mass="36119">MRLPLFAAVFALASSPAVAQDWQPVTTALLQKEKPGYGGLCGVTVDHATGDVYVNVSDRGVFRSTDQGKTWERLGKEPMKGRTETPGCLQLDPAGKTKRLVMANVYGGPIAATTTDKGEWRTFDKASVHVDWFALDWTDPEMKFVLTLKHESGDLLLKSRDGGKTFTEVGKGYGPAWVFDADTAVVALAKSKDKPKGGVVRTTDGGTTFTPVAEFTPKALPRWHGDTLYWLADGALFTTTDRGATWAKRCDLKDGRFGPVFGKDAKHLFVLTNAGVVESTDAGTTWTKPVAVPKELKGVSPLTWLDYDPIHDVVYVMKMTSELYQIARGKK</sequence>
<dbReference type="AlphaFoldDB" id="A0A5C1A7I4"/>
<feature type="chain" id="PRO_5023118796" evidence="1">
    <location>
        <begin position="20"/>
        <end position="331"/>
    </location>
</feature>
<dbReference type="Pfam" id="PF02012">
    <property type="entry name" value="BNR"/>
    <property type="match status" value="1"/>
</dbReference>
<accession>A0A5C1A7I4</accession>
<dbReference type="GO" id="GO:0010411">
    <property type="term" value="P:xyloglucan metabolic process"/>
    <property type="evidence" value="ECO:0007669"/>
    <property type="project" value="TreeGrafter"/>
</dbReference>
<keyword evidence="1" id="KW-0732">Signal</keyword>
<evidence type="ECO:0000256" key="1">
    <source>
        <dbReference type="SAM" id="SignalP"/>
    </source>
</evidence>
<dbReference type="PANTHER" id="PTHR43739">
    <property type="entry name" value="XYLOGLUCANASE (EUROFUNG)"/>
    <property type="match status" value="1"/>
</dbReference>
<gene>
    <name evidence="2" type="ORF">PX52LOC_00660</name>
</gene>
<protein>
    <submittedName>
        <fullName evidence="2">Exo-alpha-sialidase</fullName>
    </submittedName>
</protein>
<keyword evidence="3" id="KW-1185">Reference proteome</keyword>
<dbReference type="Proteomes" id="UP000324974">
    <property type="component" value="Chromosome"/>
</dbReference>
<dbReference type="RefSeq" id="WP_168218782.1">
    <property type="nucleotide sequence ID" value="NZ_CP042425.1"/>
</dbReference>
<dbReference type="InterPro" id="IPR052025">
    <property type="entry name" value="Xyloglucanase_GH74"/>
</dbReference>
<dbReference type="EMBL" id="CP042425">
    <property type="protein sequence ID" value="QEL13802.1"/>
    <property type="molecule type" value="Genomic_DNA"/>
</dbReference>
<dbReference type="SUPFAM" id="SSF50939">
    <property type="entry name" value="Sialidases"/>
    <property type="match status" value="1"/>
</dbReference>
<evidence type="ECO:0000313" key="3">
    <source>
        <dbReference type="Proteomes" id="UP000324974"/>
    </source>
</evidence>
<proteinExistence type="predicted"/>
<dbReference type="CDD" id="cd15482">
    <property type="entry name" value="Sialidase_non-viral"/>
    <property type="match status" value="1"/>
</dbReference>
<dbReference type="InterPro" id="IPR002860">
    <property type="entry name" value="BNR_rpt"/>
</dbReference>